<dbReference type="AlphaFoldDB" id="A0A0E9WPF5"/>
<dbReference type="EMBL" id="GBXM01016288">
    <property type="protein sequence ID" value="JAH92289.1"/>
    <property type="molecule type" value="Transcribed_RNA"/>
</dbReference>
<accession>A0A0E9WPF5</accession>
<reference evidence="2" key="2">
    <citation type="journal article" date="2015" name="Fish Shellfish Immunol.">
        <title>Early steps in the European eel (Anguilla anguilla)-Vibrio vulnificus interaction in the gills: Role of the RtxA13 toxin.</title>
        <authorList>
            <person name="Callol A."/>
            <person name="Pajuelo D."/>
            <person name="Ebbesson L."/>
            <person name="Teles M."/>
            <person name="MacKenzie S."/>
            <person name="Amaro C."/>
        </authorList>
    </citation>
    <scope>NUCLEOTIDE SEQUENCE</scope>
</reference>
<name>A0A0E9WPF5_ANGAN</name>
<proteinExistence type="predicted"/>
<keyword evidence="1" id="KW-0472">Membrane</keyword>
<evidence type="ECO:0000256" key="1">
    <source>
        <dbReference type="SAM" id="Phobius"/>
    </source>
</evidence>
<keyword evidence="1" id="KW-0812">Transmembrane</keyword>
<reference evidence="2" key="1">
    <citation type="submission" date="2014-11" db="EMBL/GenBank/DDBJ databases">
        <authorList>
            <person name="Amaro Gonzalez C."/>
        </authorList>
    </citation>
    <scope>NUCLEOTIDE SEQUENCE</scope>
</reference>
<protein>
    <submittedName>
        <fullName evidence="2">Uncharacterized protein</fullName>
    </submittedName>
</protein>
<organism evidence="2">
    <name type="scientific">Anguilla anguilla</name>
    <name type="common">European freshwater eel</name>
    <name type="synonym">Muraena anguilla</name>
    <dbReference type="NCBI Taxonomy" id="7936"/>
    <lineage>
        <taxon>Eukaryota</taxon>
        <taxon>Metazoa</taxon>
        <taxon>Chordata</taxon>
        <taxon>Craniata</taxon>
        <taxon>Vertebrata</taxon>
        <taxon>Euteleostomi</taxon>
        <taxon>Actinopterygii</taxon>
        <taxon>Neopterygii</taxon>
        <taxon>Teleostei</taxon>
        <taxon>Anguilliformes</taxon>
        <taxon>Anguillidae</taxon>
        <taxon>Anguilla</taxon>
    </lineage>
</organism>
<feature type="transmembrane region" description="Helical" evidence="1">
    <location>
        <begin position="32"/>
        <end position="52"/>
    </location>
</feature>
<sequence>MNTSSTSKPLQLLTFQYYDSAIIMANGEDCPWFLVGVVIRIVCYCVTLILLLC</sequence>
<evidence type="ECO:0000313" key="2">
    <source>
        <dbReference type="EMBL" id="JAH92289.1"/>
    </source>
</evidence>
<keyword evidence="1" id="KW-1133">Transmembrane helix</keyword>